<evidence type="ECO:0000313" key="3">
    <source>
        <dbReference type="EMBL" id="QES41989.1"/>
    </source>
</evidence>
<dbReference type="InterPro" id="IPR003594">
    <property type="entry name" value="HATPase_dom"/>
</dbReference>
<dbReference type="AlphaFoldDB" id="A0A5P2CMJ1"/>
<dbReference type="PANTHER" id="PTHR35526">
    <property type="entry name" value="ANTI-SIGMA-F FACTOR RSBW-RELATED"/>
    <property type="match status" value="1"/>
</dbReference>
<keyword evidence="1" id="KW-0808">Transferase</keyword>
<dbReference type="Gene3D" id="3.30.565.10">
    <property type="entry name" value="Histidine kinase-like ATPase, C-terminal domain"/>
    <property type="match status" value="1"/>
</dbReference>
<evidence type="ECO:0000259" key="2">
    <source>
        <dbReference type="Pfam" id="PF13581"/>
    </source>
</evidence>
<dbReference type="Pfam" id="PF13581">
    <property type="entry name" value="HATPase_c_2"/>
    <property type="match status" value="1"/>
</dbReference>
<proteinExistence type="predicted"/>
<dbReference type="Proteomes" id="UP000324015">
    <property type="component" value="Chromosome"/>
</dbReference>
<dbReference type="PANTHER" id="PTHR35526:SF3">
    <property type="entry name" value="ANTI-SIGMA-F FACTOR RSBW"/>
    <property type="match status" value="1"/>
</dbReference>
<accession>A0A5P2CMJ1</accession>
<gene>
    <name evidence="3" type="ORF">DEJ49_14175</name>
</gene>
<evidence type="ECO:0000313" key="4">
    <source>
        <dbReference type="Proteomes" id="UP000324015"/>
    </source>
</evidence>
<feature type="domain" description="Histidine kinase/HSP90-like ATPase" evidence="2">
    <location>
        <begin position="42"/>
        <end position="125"/>
    </location>
</feature>
<sequence length="131" mass="14300">MQEPPPTSPPPPFELSLLAVPKAVPEIRRTLSEHPYGSPHPDVQLCVSELLSNVIRHLGEGTPVTVRLTTARDRIRVAVTDPDPRAWPLLRSAGRDDETGRGLALLDAVSLRWGVEQGPDSKTVWCELGEG</sequence>
<keyword evidence="1" id="KW-0723">Serine/threonine-protein kinase</keyword>
<dbReference type="RefSeq" id="WP_150184458.1">
    <property type="nucleotide sequence ID" value="NZ_CP029191.1"/>
</dbReference>
<keyword evidence="1" id="KW-0418">Kinase</keyword>
<dbReference type="GO" id="GO:0005524">
    <property type="term" value="F:ATP binding"/>
    <property type="evidence" value="ECO:0007669"/>
    <property type="project" value="UniProtKB-KW"/>
</dbReference>
<dbReference type="EMBL" id="CP029191">
    <property type="protein sequence ID" value="QES41989.1"/>
    <property type="molecule type" value="Genomic_DNA"/>
</dbReference>
<keyword evidence="3" id="KW-0067">ATP-binding</keyword>
<keyword evidence="3" id="KW-0547">Nucleotide-binding</keyword>
<reference evidence="3 4" key="1">
    <citation type="submission" date="2018-05" db="EMBL/GenBank/DDBJ databases">
        <title>Streptomyces venezuelae.</title>
        <authorList>
            <person name="Kim W."/>
            <person name="Lee N."/>
            <person name="Cho B.-K."/>
        </authorList>
    </citation>
    <scope>NUCLEOTIDE SEQUENCE [LARGE SCALE GENOMIC DNA]</scope>
    <source>
        <strain evidence="3 4">ATCC 14585</strain>
    </source>
</reference>
<evidence type="ECO:0000256" key="1">
    <source>
        <dbReference type="ARBA" id="ARBA00022527"/>
    </source>
</evidence>
<organism evidence="3 4">
    <name type="scientific">Streptomyces venezuelae</name>
    <dbReference type="NCBI Taxonomy" id="54571"/>
    <lineage>
        <taxon>Bacteria</taxon>
        <taxon>Bacillati</taxon>
        <taxon>Actinomycetota</taxon>
        <taxon>Actinomycetes</taxon>
        <taxon>Kitasatosporales</taxon>
        <taxon>Streptomycetaceae</taxon>
        <taxon>Streptomyces</taxon>
    </lineage>
</organism>
<dbReference type="InterPro" id="IPR036890">
    <property type="entry name" value="HATPase_C_sf"/>
</dbReference>
<dbReference type="InterPro" id="IPR050267">
    <property type="entry name" value="Anti-sigma-factor_SerPK"/>
</dbReference>
<dbReference type="GO" id="GO:0004674">
    <property type="term" value="F:protein serine/threonine kinase activity"/>
    <property type="evidence" value="ECO:0007669"/>
    <property type="project" value="UniProtKB-KW"/>
</dbReference>
<name>A0A5P2CMJ1_STRVZ</name>
<dbReference type="CDD" id="cd16936">
    <property type="entry name" value="HATPase_RsbW-like"/>
    <property type="match status" value="1"/>
</dbReference>
<dbReference type="SUPFAM" id="SSF55874">
    <property type="entry name" value="ATPase domain of HSP90 chaperone/DNA topoisomerase II/histidine kinase"/>
    <property type="match status" value="1"/>
</dbReference>
<protein>
    <submittedName>
        <fullName evidence="3">ATP-binding protein</fullName>
    </submittedName>
</protein>